<feature type="region of interest" description="Disordered" evidence="1">
    <location>
        <begin position="444"/>
        <end position="504"/>
    </location>
</feature>
<dbReference type="InterPro" id="IPR001309">
    <property type="entry name" value="Pept_C14_p20"/>
</dbReference>
<dbReference type="PROSITE" id="PS50208">
    <property type="entry name" value="CASPASE_P20"/>
    <property type="match status" value="1"/>
</dbReference>
<dbReference type="PANTHER" id="PTHR22576">
    <property type="entry name" value="MUCOSA ASSOCIATED LYMPHOID TISSUE LYMPHOMA TRANSLOCATION PROTEIN 1/PARACASPASE"/>
    <property type="match status" value="1"/>
</dbReference>
<evidence type="ECO:0000259" key="2">
    <source>
        <dbReference type="PROSITE" id="PS50208"/>
    </source>
</evidence>
<keyword evidence="4" id="KW-1185">Reference proteome</keyword>
<name>A0ABY2XEJ1_9RHOB</name>
<feature type="compositionally biased region" description="Basic and acidic residues" evidence="1">
    <location>
        <begin position="473"/>
        <end position="504"/>
    </location>
</feature>
<dbReference type="Proteomes" id="UP001191082">
    <property type="component" value="Unassembled WGS sequence"/>
</dbReference>
<reference evidence="3 4" key="1">
    <citation type="submission" date="2019-05" db="EMBL/GenBank/DDBJ databases">
        <title>Marivita sp. nov. isolated from sea sediment.</title>
        <authorList>
            <person name="Kim W."/>
        </authorList>
    </citation>
    <scope>NUCLEOTIDE SEQUENCE [LARGE SCALE GENOMIC DNA]</scope>
    <source>
        <strain evidence="3 4">CAU 1492</strain>
    </source>
</reference>
<comment type="caution">
    <text evidence="3">The sequence shown here is derived from an EMBL/GenBank/DDBJ whole genome shotgun (WGS) entry which is preliminary data.</text>
</comment>
<evidence type="ECO:0000313" key="3">
    <source>
        <dbReference type="EMBL" id="TMV15445.1"/>
    </source>
</evidence>
<feature type="region of interest" description="Disordered" evidence="1">
    <location>
        <begin position="330"/>
        <end position="355"/>
    </location>
</feature>
<protein>
    <submittedName>
        <fullName evidence="3">Caspase family protein</fullName>
    </submittedName>
</protein>
<dbReference type="SUPFAM" id="SSF52129">
    <property type="entry name" value="Caspase-like"/>
    <property type="match status" value="1"/>
</dbReference>
<accession>A0ABY2XEJ1</accession>
<evidence type="ECO:0000256" key="1">
    <source>
        <dbReference type="SAM" id="MobiDB-lite"/>
    </source>
</evidence>
<dbReference type="PANTHER" id="PTHR22576:SF37">
    <property type="entry name" value="MUCOSA-ASSOCIATED LYMPHOID TISSUE LYMPHOMA TRANSLOCATION PROTEIN 1"/>
    <property type="match status" value="1"/>
</dbReference>
<dbReference type="InterPro" id="IPR011600">
    <property type="entry name" value="Pept_C14_caspase"/>
</dbReference>
<gene>
    <name evidence="3" type="ORF">FGK64_05670</name>
</gene>
<dbReference type="Gene3D" id="3.40.50.1460">
    <property type="match status" value="1"/>
</dbReference>
<dbReference type="EMBL" id="VCPC01000001">
    <property type="protein sequence ID" value="TMV15445.1"/>
    <property type="molecule type" value="Genomic_DNA"/>
</dbReference>
<feature type="domain" description="Caspase family p20" evidence="2">
    <location>
        <begin position="32"/>
        <end position="161"/>
    </location>
</feature>
<dbReference type="InterPro" id="IPR029030">
    <property type="entry name" value="Caspase-like_dom_sf"/>
</dbReference>
<organism evidence="3 4">
    <name type="scientific">Arenibacterium halophilum</name>
    <dbReference type="NCBI Taxonomy" id="2583821"/>
    <lineage>
        <taxon>Bacteria</taxon>
        <taxon>Pseudomonadati</taxon>
        <taxon>Pseudomonadota</taxon>
        <taxon>Alphaproteobacteria</taxon>
        <taxon>Rhodobacterales</taxon>
        <taxon>Paracoccaceae</taxon>
        <taxon>Arenibacterium</taxon>
    </lineage>
</organism>
<evidence type="ECO:0000313" key="4">
    <source>
        <dbReference type="Proteomes" id="UP001191082"/>
    </source>
</evidence>
<dbReference type="Pfam" id="PF00656">
    <property type="entry name" value="Peptidase_C14"/>
    <property type="match status" value="1"/>
</dbReference>
<feature type="compositionally biased region" description="Low complexity" evidence="1">
    <location>
        <begin position="451"/>
        <end position="472"/>
    </location>
</feature>
<dbReference type="InterPro" id="IPR052039">
    <property type="entry name" value="Caspase-related_regulators"/>
</dbReference>
<proteinExistence type="predicted"/>
<sequence length="504" mass="53889">MGAVVLTFQYRGPAMIRILLVFLLLLPSGAMADKVALVIGNAAYDSVAVLDNPANDSRDVSRALARQGFDVIAANDLNRVRMRDTLREFRELADRAEVALVYYAGHGIEIAGRNYLVPVDARLEDERDAELEMIDLDLVLAQISGAKALKMVVLDACRNNPFVVKMKRAEAGRSVKAGLGRIEFAQADTLIAYAAAAGEITPDGASGGNSPFTRAFLSALEGPPTDVRRLLGRVRDQMRQDVPDAAPFVYTSLGGGEFVINPNSKGASQPVAQAAGPSISEDFISTDRAGDFDAWNGFLLRHEGQSDHPLYAFALEKRESLRGARVALATPEAAGPNPERPAARAEPEPTPTPDPQAIARAVPVPDDEVARQLQVLLRDAGCYRGAIDGILGRGSRGALARFAAAAGIDLPSQATVGGAPLQETLAQVQDNVGVECPQVAAVRRTPQPRVSTKPATAPVSAAPTPQPQTLPQDSREPRRTKLLPEKGSEQIECKGPRRKFYDCP</sequence>